<evidence type="ECO:0000256" key="3">
    <source>
        <dbReference type="ARBA" id="ARBA00022741"/>
    </source>
</evidence>
<keyword evidence="2" id="KW-0963">Cytoplasm</keyword>
<dbReference type="RefSeq" id="WP_146785838.1">
    <property type="nucleotide sequence ID" value="NZ_CP042434.1"/>
</dbReference>
<dbReference type="GO" id="GO:0016787">
    <property type="term" value="F:hydrolase activity"/>
    <property type="evidence" value="ECO:0007669"/>
    <property type="project" value="UniProtKB-KW"/>
</dbReference>
<gene>
    <name evidence="15" type="ORF">FSB73_19070</name>
</gene>
<dbReference type="GO" id="GO:0009266">
    <property type="term" value="P:response to temperature stimulus"/>
    <property type="evidence" value="ECO:0007669"/>
    <property type="project" value="UniProtKB-ARBA"/>
</dbReference>
<evidence type="ECO:0000313" key="16">
    <source>
        <dbReference type="Proteomes" id="UP000321291"/>
    </source>
</evidence>
<evidence type="ECO:0000256" key="5">
    <source>
        <dbReference type="ARBA" id="ARBA00022806"/>
    </source>
</evidence>
<keyword evidence="6 11" id="KW-0067">ATP-binding</keyword>
<dbReference type="GO" id="GO:0005524">
    <property type="term" value="F:ATP binding"/>
    <property type="evidence" value="ECO:0007669"/>
    <property type="project" value="UniProtKB-KW"/>
</dbReference>
<dbReference type="CDD" id="cd00268">
    <property type="entry name" value="DEADc"/>
    <property type="match status" value="1"/>
</dbReference>
<evidence type="ECO:0000259" key="14">
    <source>
        <dbReference type="PROSITE" id="PS51195"/>
    </source>
</evidence>
<evidence type="ECO:0000256" key="6">
    <source>
        <dbReference type="ARBA" id="ARBA00022840"/>
    </source>
</evidence>
<evidence type="ECO:0000256" key="4">
    <source>
        <dbReference type="ARBA" id="ARBA00022801"/>
    </source>
</evidence>
<dbReference type="Pfam" id="PF00271">
    <property type="entry name" value="Helicase_C"/>
    <property type="match status" value="1"/>
</dbReference>
<dbReference type="Pfam" id="PF00270">
    <property type="entry name" value="DEAD"/>
    <property type="match status" value="1"/>
</dbReference>
<accession>A0A5B8VP90</accession>
<comment type="similarity">
    <text evidence="7 11">Belongs to the DEAD box helicase family.</text>
</comment>
<dbReference type="FunFam" id="3.40.50.300:FF:000108">
    <property type="entry name" value="ATP-dependent RNA helicase RhlE"/>
    <property type="match status" value="1"/>
</dbReference>
<evidence type="ECO:0000256" key="7">
    <source>
        <dbReference type="ARBA" id="ARBA00038437"/>
    </source>
</evidence>
<keyword evidence="3 11" id="KW-0547">Nucleotide-binding</keyword>
<evidence type="ECO:0000256" key="8">
    <source>
        <dbReference type="ARBA" id="ARBA00047984"/>
    </source>
</evidence>
<dbReference type="InterPro" id="IPR027417">
    <property type="entry name" value="P-loop_NTPase"/>
</dbReference>
<dbReference type="PANTHER" id="PTHR47959:SF13">
    <property type="entry name" value="ATP-DEPENDENT RNA HELICASE RHLE"/>
    <property type="match status" value="1"/>
</dbReference>
<dbReference type="CDD" id="cd18787">
    <property type="entry name" value="SF2_C_DEAD"/>
    <property type="match status" value="1"/>
</dbReference>
<dbReference type="InterPro" id="IPR011545">
    <property type="entry name" value="DEAD/DEAH_box_helicase_dom"/>
</dbReference>
<dbReference type="InterPro" id="IPR000629">
    <property type="entry name" value="RNA-helicase_DEAD-box_CS"/>
</dbReference>
<dbReference type="PROSITE" id="PS51195">
    <property type="entry name" value="Q_MOTIF"/>
    <property type="match status" value="1"/>
</dbReference>
<dbReference type="InterPro" id="IPR001650">
    <property type="entry name" value="Helicase_C-like"/>
</dbReference>
<keyword evidence="4 11" id="KW-0378">Hydrolase</keyword>
<evidence type="ECO:0000313" key="15">
    <source>
        <dbReference type="EMBL" id="QEC73444.1"/>
    </source>
</evidence>
<name>A0A5B8VP90_9BACT</name>
<dbReference type="KEGG" id="agi:FSB73_19070"/>
<sequence>MTFKDLEIIPSILSALAAEGYERPTPIQQKSIPIILDRQDLLACAQTGTGKTAAFAVPLLQLMAAEPVRKMQDIEALILAPTRELALQIDESFHSYSRNIAVRHAVIFGGVSQNKQLNDLKARPAILVATPGRLLDLIGQGLLDISKIRYLVLDEADRMLDMGFVHDVKRIVRLIPKKRQTLLFSATMPPSIMQLAASLLFQPKKVQVDPVSSTAETVQQSVFMVGKENKKLLLAHLLKEQAADKALVFTRTKYGADKLVRLLVKKGITAAAIHGNKSQQARQRALHHFKSGEIRVLVATDIAARGIDIEELPRVINYELPNIPETYVHRIGRTGRAGSSGLAISFCDSEEVAYLNSIQKLIGFKVAVAKHPFQ</sequence>
<evidence type="ECO:0000256" key="10">
    <source>
        <dbReference type="PROSITE-ProRule" id="PRU00552"/>
    </source>
</evidence>
<proteinExistence type="inferred from homology"/>
<dbReference type="PROSITE" id="PS51192">
    <property type="entry name" value="HELICASE_ATP_BIND_1"/>
    <property type="match status" value="1"/>
</dbReference>
<dbReference type="AlphaFoldDB" id="A0A5B8VP90"/>
<feature type="domain" description="Helicase C-terminal" evidence="13">
    <location>
        <begin position="217"/>
        <end position="374"/>
    </location>
</feature>
<dbReference type="SUPFAM" id="SSF52540">
    <property type="entry name" value="P-loop containing nucleoside triphosphate hydrolases"/>
    <property type="match status" value="1"/>
</dbReference>
<feature type="domain" description="Helicase ATP-binding" evidence="12">
    <location>
        <begin position="32"/>
        <end position="206"/>
    </location>
</feature>
<evidence type="ECO:0000259" key="12">
    <source>
        <dbReference type="PROSITE" id="PS51192"/>
    </source>
</evidence>
<keyword evidence="5 11" id="KW-0347">Helicase</keyword>
<reference evidence="15 16" key="1">
    <citation type="journal article" date="2017" name="Int. J. Syst. Evol. Microbiol.">
        <title>Arachidicoccus ginsenosidivorans sp. nov., with ginsenoside-converting activity isolated from ginseng cultivating soil.</title>
        <authorList>
            <person name="Siddiqi M.Z."/>
            <person name="Aslam Z."/>
            <person name="Im W.T."/>
        </authorList>
    </citation>
    <scope>NUCLEOTIDE SEQUENCE [LARGE SCALE GENOMIC DNA]</scope>
    <source>
        <strain evidence="15 16">Gsoil 809</strain>
    </source>
</reference>
<protein>
    <recommendedName>
        <fullName evidence="9">DEAD-box ATP-dependent RNA helicase RhpA</fullName>
        <ecNumber evidence="1">3.6.4.13</ecNumber>
    </recommendedName>
</protein>
<feature type="domain" description="DEAD-box RNA helicase Q" evidence="14">
    <location>
        <begin position="1"/>
        <end position="29"/>
    </location>
</feature>
<dbReference type="GO" id="GO:0003724">
    <property type="term" value="F:RNA helicase activity"/>
    <property type="evidence" value="ECO:0007669"/>
    <property type="project" value="UniProtKB-EC"/>
</dbReference>
<dbReference type="GO" id="GO:0003676">
    <property type="term" value="F:nucleic acid binding"/>
    <property type="evidence" value="ECO:0007669"/>
    <property type="project" value="InterPro"/>
</dbReference>
<feature type="short sequence motif" description="Q motif" evidence="10">
    <location>
        <begin position="1"/>
        <end position="29"/>
    </location>
</feature>
<evidence type="ECO:0000259" key="13">
    <source>
        <dbReference type="PROSITE" id="PS51194"/>
    </source>
</evidence>
<dbReference type="SMART" id="SM00490">
    <property type="entry name" value="HELICc"/>
    <property type="match status" value="1"/>
</dbReference>
<dbReference type="GO" id="GO:0042255">
    <property type="term" value="P:ribosome assembly"/>
    <property type="evidence" value="ECO:0007669"/>
    <property type="project" value="UniProtKB-ARBA"/>
</dbReference>
<organism evidence="15 16">
    <name type="scientific">Arachidicoccus ginsenosidivorans</name>
    <dbReference type="NCBI Taxonomy" id="496057"/>
    <lineage>
        <taxon>Bacteria</taxon>
        <taxon>Pseudomonadati</taxon>
        <taxon>Bacteroidota</taxon>
        <taxon>Chitinophagia</taxon>
        <taxon>Chitinophagales</taxon>
        <taxon>Chitinophagaceae</taxon>
        <taxon>Arachidicoccus</taxon>
    </lineage>
</organism>
<evidence type="ECO:0000256" key="9">
    <source>
        <dbReference type="ARBA" id="ARBA00074363"/>
    </source>
</evidence>
<dbReference type="PROSITE" id="PS51194">
    <property type="entry name" value="HELICASE_CTER"/>
    <property type="match status" value="1"/>
</dbReference>
<evidence type="ECO:0000256" key="1">
    <source>
        <dbReference type="ARBA" id="ARBA00012552"/>
    </source>
</evidence>
<dbReference type="PROSITE" id="PS00039">
    <property type="entry name" value="DEAD_ATP_HELICASE"/>
    <property type="match status" value="1"/>
</dbReference>
<dbReference type="Proteomes" id="UP000321291">
    <property type="component" value="Chromosome"/>
</dbReference>
<dbReference type="GO" id="GO:0005829">
    <property type="term" value="C:cytosol"/>
    <property type="evidence" value="ECO:0007669"/>
    <property type="project" value="TreeGrafter"/>
</dbReference>
<dbReference type="InterPro" id="IPR014001">
    <property type="entry name" value="Helicase_ATP-bd"/>
</dbReference>
<comment type="catalytic activity">
    <reaction evidence="8">
        <text>ATP + H2O = ADP + phosphate + H(+)</text>
        <dbReference type="Rhea" id="RHEA:13065"/>
        <dbReference type="ChEBI" id="CHEBI:15377"/>
        <dbReference type="ChEBI" id="CHEBI:15378"/>
        <dbReference type="ChEBI" id="CHEBI:30616"/>
        <dbReference type="ChEBI" id="CHEBI:43474"/>
        <dbReference type="ChEBI" id="CHEBI:456216"/>
        <dbReference type="EC" id="3.6.4.13"/>
    </reaction>
</comment>
<keyword evidence="16" id="KW-1185">Reference proteome</keyword>
<dbReference type="PANTHER" id="PTHR47959">
    <property type="entry name" value="ATP-DEPENDENT RNA HELICASE RHLE-RELATED"/>
    <property type="match status" value="1"/>
</dbReference>
<dbReference type="EMBL" id="CP042434">
    <property type="protein sequence ID" value="QEC73444.1"/>
    <property type="molecule type" value="Genomic_DNA"/>
</dbReference>
<evidence type="ECO:0000256" key="11">
    <source>
        <dbReference type="RuleBase" id="RU000492"/>
    </source>
</evidence>
<evidence type="ECO:0000256" key="2">
    <source>
        <dbReference type="ARBA" id="ARBA00022490"/>
    </source>
</evidence>
<dbReference type="InterPro" id="IPR044742">
    <property type="entry name" value="DEAD/DEAH_RhlB"/>
</dbReference>
<dbReference type="EC" id="3.6.4.13" evidence="1"/>
<dbReference type="OrthoDB" id="634931at2"/>
<dbReference type="InterPro" id="IPR050079">
    <property type="entry name" value="DEAD_box_RNA_helicase"/>
</dbReference>
<dbReference type="SMART" id="SM00487">
    <property type="entry name" value="DEXDc"/>
    <property type="match status" value="1"/>
</dbReference>
<dbReference type="Gene3D" id="3.40.50.300">
    <property type="entry name" value="P-loop containing nucleotide triphosphate hydrolases"/>
    <property type="match status" value="2"/>
</dbReference>
<dbReference type="InterPro" id="IPR014014">
    <property type="entry name" value="RNA_helicase_DEAD_Q_motif"/>
</dbReference>